<keyword evidence="1" id="KW-0472">Membrane</keyword>
<keyword evidence="1" id="KW-1133">Transmembrane helix</keyword>
<feature type="transmembrane region" description="Helical" evidence="1">
    <location>
        <begin position="453"/>
        <end position="471"/>
    </location>
</feature>
<accession>A0ABP8V8F5</accession>
<feature type="domain" description="Inactive transglutaminase fused to 7 transmembrane helices" evidence="2">
    <location>
        <begin position="24"/>
        <end position="192"/>
    </location>
</feature>
<dbReference type="Proteomes" id="UP001500604">
    <property type="component" value="Unassembled WGS sequence"/>
</dbReference>
<feature type="transmembrane region" description="Helical" evidence="1">
    <location>
        <begin position="423"/>
        <end position="441"/>
    </location>
</feature>
<reference evidence="5" key="1">
    <citation type="journal article" date="2019" name="Int. J. Syst. Evol. Microbiol.">
        <title>The Global Catalogue of Microorganisms (GCM) 10K type strain sequencing project: providing services to taxonomists for standard genome sequencing and annotation.</title>
        <authorList>
            <consortium name="The Broad Institute Genomics Platform"/>
            <consortium name="The Broad Institute Genome Sequencing Center for Infectious Disease"/>
            <person name="Wu L."/>
            <person name="Ma J."/>
        </authorList>
    </citation>
    <scope>NUCLEOTIDE SEQUENCE [LARGE SCALE GENOMIC DNA]</scope>
    <source>
        <strain evidence="5">JCM 17805</strain>
    </source>
</reference>
<evidence type="ECO:0000256" key="1">
    <source>
        <dbReference type="SAM" id="Phobius"/>
    </source>
</evidence>
<evidence type="ECO:0000313" key="5">
    <source>
        <dbReference type="Proteomes" id="UP001500604"/>
    </source>
</evidence>
<feature type="domain" description="7 transmembrane helices usually fused to an inactive transglutaminase" evidence="3">
    <location>
        <begin position="269"/>
        <end position="514"/>
    </location>
</feature>
<keyword evidence="5" id="KW-1185">Reference proteome</keyword>
<proteinExistence type="predicted"/>
<dbReference type="RefSeq" id="WP_345198697.1">
    <property type="nucleotide sequence ID" value="NZ_BAABFL010000471.1"/>
</dbReference>
<feature type="transmembrane region" description="Helical" evidence="1">
    <location>
        <begin position="365"/>
        <end position="386"/>
    </location>
</feature>
<dbReference type="InterPro" id="IPR025838">
    <property type="entry name" value="Transglut_i_TM"/>
</dbReference>
<evidence type="ECO:0000259" key="2">
    <source>
        <dbReference type="Pfam" id="PF14400"/>
    </source>
</evidence>
<organism evidence="4 5">
    <name type="scientific">Kistimonas scapharcae</name>
    <dbReference type="NCBI Taxonomy" id="1036133"/>
    <lineage>
        <taxon>Bacteria</taxon>
        <taxon>Pseudomonadati</taxon>
        <taxon>Pseudomonadota</taxon>
        <taxon>Gammaproteobacteria</taxon>
        <taxon>Oceanospirillales</taxon>
        <taxon>Endozoicomonadaceae</taxon>
        <taxon>Kistimonas</taxon>
    </lineage>
</organism>
<feature type="transmembrane region" description="Helical" evidence="1">
    <location>
        <begin position="322"/>
        <end position="345"/>
    </location>
</feature>
<name>A0ABP8V8F5_9GAMM</name>
<sequence>MSNKMQMRLVVLILIAIGLGTAVYKHVSLGFPIFPGERTKVWEVEAQIEFKAEDGPVTVSLAMPEPHSRFSVVNDFFASPGYGFRKVEDGGIERAEWTRREASGKQVLYYKIKVHDNGRKNDVDVNESAPGHMVAEPPELYLPELEGASRVAAIGLLKDVKQHSSNDTSMASLLVQQLNQPDANPNVKILLDSVRHGESRAVLLMQLLRLMDKPVRLVRGVYLESGRRKQPLVEMVEVLTTKGWIMIDPESGHVGVPNNFLPWQRGGVSLLDVTGGYDSRVNFSVISRTVPVSDMAIREGKMEHAALVDFSLYSLPIEEQNAYRYILLVPIGTLIVVLMRILVGLKTSGTFMPVLMALAFLQTKLLPGLVIFLTIVSIGLWIRFILSRLNLLLVARISAVVIVVVGIMAGMSILSYKMGIRQAMSVTFFPMIILAWTIERMSILWEEQGPRDVLVSGGGSLLVAIISYFAMTNRFIEHLTFNFPELLLVVLGVTLLLGQYTGYRLLELRRFKPLIEN</sequence>
<evidence type="ECO:0000259" key="3">
    <source>
        <dbReference type="Pfam" id="PF14402"/>
    </source>
</evidence>
<dbReference type="Pfam" id="PF14400">
    <property type="entry name" value="Transglut_i_TM"/>
    <property type="match status" value="1"/>
</dbReference>
<dbReference type="EMBL" id="BAABFL010000471">
    <property type="protein sequence ID" value="GAA4652181.1"/>
    <property type="molecule type" value="Genomic_DNA"/>
</dbReference>
<keyword evidence="1" id="KW-0812">Transmembrane</keyword>
<evidence type="ECO:0000313" key="4">
    <source>
        <dbReference type="EMBL" id="GAA4652181.1"/>
    </source>
</evidence>
<feature type="transmembrane region" description="Helical" evidence="1">
    <location>
        <begin position="392"/>
        <end position="416"/>
    </location>
</feature>
<feature type="transmembrane region" description="Helical" evidence="1">
    <location>
        <begin position="483"/>
        <end position="503"/>
    </location>
</feature>
<dbReference type="Pfam" id="PF14402">
    <property type="entry name" value="7TM_transglut"/>
    <property type="match status" value="1"/>
</dbReference>
<gene>
    <name evidence="4" type="ORF">GCM10023116_44650</name>
</gene>
<comment type="caution">
    <text evidence="4">The sequence shown here is derived from an EMBL/GenBank/DDBJ whole genome shotgun (WGS) entry which is preliminary data.</text>
</comment>
<dbReference type="InterPro" id="IPR025840">
    <property type="entry name" value="7TM_transglut"/>
</dbReference>
<protein>
    <submittedName>
        <fullName evidence="4">Inactive transglutaminase family protein</fullName>
    </submittedName>
</protein>